<keyword evidence="8" id="KW-1185">Reference proteome</keyword>
<dbReference type="InterPro" id="IPR013249">
    <property type="entry name" value="RNA_pol_sigma70_r4_t2"/>
</dbReference>
<evidence type="ECO:0000313" key="8">
    <source>
        <dbReference type="Proteomes" id="UP001597073"/>
    </source>
</evidence>
<feature type="domain" description="RNA polymerase sigma-70 region 2" evidence="5">
    <location>
        <begin position="30"/>
        <end position="96"/>
    </location>
</feature>
<gene>
    <name evidence="7" type="ORF">ACFQZI_17280</name>
</gene>
<dbReference type="Gene3D" id="1.10.1740.10">
    <property type="match status" value="1"/>
</dbReference>
<reference evidence="8" key="1">
    <citation type="journal article" date="2019" name="Int. J. Syst. Evol. Microbiol.">
        <title>The Global Catalogue of Microorganisms (GCM) 10K type strain sequencing project: providing services to taxonomists for standard genome sequencing and annotation.</title>
        <authorList>
            <consortium name="The Broad Institute Genomics Platform"/>
            <consortium name="The Broad Institute Genome Sequencing Center for Infectious Disease"/>
            <person name="Wu L."/>
            <person name="Ma J."/>
        </authorList>
    </citation>
    <scope>NUCLEOTIDE SEQUENCE [LARGE SCALE GENOMIC DNA]</scope>
    <source>
        <strain evidence="8">CCUG 60742</strain>
    </source>
</reference>
<comment type="similarity">
    <text evidence="1">Belongs to the sigma-70 factor family. ECF subfamily.</text>
</comment>
<dbReference type="Pfam" id="PF08281">
    <property type="entry name" value="Sigma70_r4_2"/>
    <property type="match status" value="1"/>
</dbReference>
<dbReference type="SUPFAM" id="SSF88659">
    <property type="entry name" value="Sigma3 and sigma4 domains of RNA polymerase sigma factors"/>
    <property type="match status" value="1"/>
</dbReference>
<dbReference type="NCBIfam" id="TIGR02937">
    <property type="entry name" value="sigma70-ECF"/>
    <property type="match status" value="1"/>
</dbReference>
<dbReference type="InterPro" id="IPR013324">
    <property type="entry name" value="RNA_pol_sigma_r3/r4-like"/>
</dbReference>
<dbReference type="Proteomes" id="UP001597073">
    <property type="component" value="Unassembled WGS sequence"/>
</dbReference>
<dbReference type="InterPro" id="IPR036388">
    <property type="entry name" value="WH-like_DNA-bd_sf"/>
</dbReference>
<dbReference type="Gene3D" id="1.10.10.10">
    <property type="entry name" value="Winged helix-like DNA-binding domain superfamily/Winged helix DNA-binding domain"/>
    <property type="match status" value="1"/>
</dbReference>
<evidence type="ECO:0000256" key="2">
    <source>
        <dbReference type="ARBA" id="ARBA00023015"/>
    </source>
</evidence>
<sequence>MNKMMTTVDNRLQTLWDGCLRNDRKQQEMLYKVLAPKMLAVCMRYAKDKDEAQDILQEGFIKMFKNMGNYRGEGSLEGWIRRIMVHSAISRYRKAKNMVLVEDFAEQGIPVSTAYNDNGLETRDLMNMVQQLPDTYRSVFNMYAIEGFSHQEIGNKLGMTELLSRTTLHRARTILKEKLNGLAVRERRYMAG</sequence>
<evidence type="ECO:0000259" key="5">
    <source>
        <dbReference type="Pfam" id="PF04542"/>
    </source>
</evidence>
<evidence type="ECO:0000313" key="7">
    <source>
        <dbReference type="EMBL" id="MFD0766617.1"/>
    </source>
</evidence>
<evidence type="ECO:0000259" key="6">
    <source>
        <dbReference type="Pfam" id="PF08281"/>
    </source>
</evidence>
<name>A0ABW2ZKD7_9SPHI</name>
<proteinExistence type="inferred from homology"/>
<keyword evidence="3" id="KW-0731">Sigma factor</keyword>
<evidence type="ECO:0000256" key="4">
    <source>
        <dbReference type="ARBA" id="ARBA00023163"/>
    </source>
</evidence>
<keyword evidence="2" id="KW-0805">Transcription regulation</keyword>
<accession>A0ABW2ZKD7</accession>
<dbReference type="SUPFAM" id="SSF88946">
    <property type="entry name" value="Sigma2 domain of RNA polymerase sigma factors"/>
    <property type="match status" value="1"/>
</dbReference>
<dbReference type="InterPro" id="IPR013325">
    <property type="entry name" value="RNA_pol_sigma_r2"/>
</dbReference>
<organism evidence="7 8">
    <name type="scientific">Mucilaginibacter lutimaris</name>
    <dbReference type="NCBI Taxonomy" id="931629"/>
    <lineage>
        <taxon>Bacteria</taxon>
        <taxon>Pseudomonadati</taxon>
        <taxon>Bacteroidota</taxon>
        <taxon>Sphingobacteriia</taxon>
        <taxon>Sphingobacteriales</taxon>
        <taxon>Sphingobacteriaceae</taxon>
        <taxon>Mucilaginibacter</taxon>
    </lineage>
</organism>
<dbReference type="CDD" id="cd06171">
    <property type="entry name" value="Sigma70_r4"/>
    <property type="match status" value="1"/>
</dbReference>
<evidence type="ECO:0000256" key="1">
    <source>
        <dbReference type="ARBA" id="ARBA00010641"/>
    </source>
</evidence>
<protein>
    <submittedName>
        <fullName evidence="7">RNA polymerase sigma factor</fullName>
    </submittedName>
</protein>
<dbReference type="RefSeq" id="WP_377144710.1">
    <property type="nucleotide sequence ID" value="NZ_JBHTIA010000012.1"/>
</dbReference>
<dbReference type="InterPro" id="IPR007627">
    <property type="entry name" value="RNA_pol_sigma70_r2"/>
</dbReference>
<dbReference type="PANTHER" id="PTHR43133">
    <property type="entry name" value="RNA POLYMERASE ECF-TYPE SIGMA FACTO"/>
    <property type="match status" value="1"/>
</dbReference>
<dbReference type="InterPro" id="IPR014284">
    <property type="entry name" value="RNA_pol_sigma-70_dom"/>
</dbReference>
<comment type="caution">
    <text evidence="7">The sequence shown here is derived from an EMBL/GenBank/DDBJ whole genome shotgun (WGS) entry which is preliminary data.</text>
</comment>
<dbReference type="EMBL" id="JBHTIA010000012">
    <property type="protein sequence ID" value="MFD0766617.1"/>
    <property type="molecule type" value="Genomic_DNA"/>
</dbReference>
<feature type="domain" description="RNA polymerase sigma factor 70 region 4 type 2" evidence="6">
    <location>
        <begin position="123"/>
        <end position="173"/>
    </location>
</feature>
<dbReference type="Pfam" id="PF04542">
    <property type="entry name" value="Sigma70_r2"/>
    <property type="match status" value="1"/>
</dbReference>
<keyword evidence="4" id="KW-0804">Transcription</keyword>
<dbReference type="PANTHER" id="PTHR43133:SF46">
    <property type="entry name" value="RNA POLYMERASE SIGMA-70 FACTOR ECF SUBFAMILY"/>
    <property type="match status" value="1"/>
</dbReference>
<evidence type="ECO:0000256" key="3">
    <source>
        <dbReference type="ARBA" id="ARBA00023082"/>
    </source>
</evidence>
<dbReference type="InterPro" id="IPR039425">
    <property type="entry name" value="RNA_pol_sigma-70-like"/>
</dbReference>